<dbReference type="InterPro" id="IPR036291">
    <property type="entry name" value="NAD(P)-bd_dom_sf"/>
</dbReference>
<dbReference type="AlphaFoldDB" id="N2ANL6"/>
<accession>N2ANL6</accession>
<protein>
    <submittedName>
        <fullName evidence="4">TrkA family potassium uptake protein</fullName>
    </submittedName>
</protein>
<dbReference type="SUPFAM" id="SSF116726">
    <property type="entry name" value="TrkA C-terminal domain-like"/>
    <property type="match status" value="1"/>
</dbReference>
<dbReference type="Proteomes" id="UP000474104">
    <property type="component" value="Unassembled WGS sequence"/>
</dbReference>
<name>N2ANL6_9FIRM</name>
<dbReference type="Pfam" id="PF02080">
    <property type="entry name" value="TrkA_C"/>
    <property type="match status" value="1"/>
</dbReference>
<dbReference type="Pfam" id="PF02254">
    <property type="entry name" value="TrkA_N"/>
    <property type="match status" value="1"/>
</dbReference>
<dbReference type="PROSITE" id="PS51201">
    <property type="entry name" value="RCK_N"/>
    <property type="match status" value="1"/>
</dbReference>
<dbReference type="PROSITE" id="PS51202">
    <property type="entry name" value="RCK_C"/>
    <property type="match status" value="1"/>
</dbReference>
<keyword evidence="5" id="KW-1185">Reference proteome</keyword>
<comment type="caution">
    <text evidence="4">The sequence shown here is derived from an EMBL/GenBank/DDBJ whole genome shotgun (WGS) entry which is preliminary data.</text>
</comment>
<dbReference type="EMBL" id="RHJS01000002">
    <property type="protein sequence ID" value="RRK35578.1"/>
    <property type="molecule type" value="Genomic_DNA"/>
</dbReference>
<dbReference type="Proteomes" id="UP000274920">
    <property type="component" value="Unassembled WGS sequence"/>
</dbReference>
<sequence length="213" mass="23206">MKKQFIVLGLGSFGASVAVTLQQLGCDVVAVDQDMERVNDVAEMVTYAMQADIGNPDLLLSLGSNNYDGLVVAAAEDMEASIMATLVAKEIGIPHVLCKARDNRHAAVLRKIGADAVVFPEEEMGKRIAKNLMSANFADWIALSPDYSVVEVRTPSYWVGKTLKELDLRRAHELNVVGIKDGDRVEITPDPDIPLKEESILMLIGANKTLEKL</sequence>
<evidence type="ECO:0000313" key="6">
    <source>
        <dbReference type="Proteomes" id="UP000474104"/>
    </source>
</evidence>
<dbReference type="EMBL" id="VIRB01000136">
    <property type="protein sequence ID" value="NDO71325.1"/>
    <property type="molecule type" value="Genomic_DNA"/>
</dbReference>
<dbReference type="InterPro" id="IPR006037">
    <property type="entry name" value="RCK_C"/>
</dbReference>
<reference evidence="4" key="1">
    <citation type="submission" date="2018-10" db="EMBL/GenBank/DDBJ databases">
        <title>Schaedlerella arabinophila gen. nov. sp. nov., isolated from the mouse intestinal tract and comparative analysis with the genome of the closely related altered Schaedler flora strain ASF502.</title>
        <authorList>
            <person name="Miyake S."/>
            <person name="Soh M."/>
            <person name="Seedorf H."/>
        </authorList>
    </citation>
    <scope>NUCLEOTIDE SEQUENCE [LARGE SCALE GENOMIC DNA]</scope>
    <source>
        <strain evidence="4">DSM 106076</strain>
    </source>
</reference>
<feature type="domain" description="RCK C-terminal" evidence="2">
    <location>
        <begin position="135"/>
        <end position="213"/>
    </location>
</feature>
<gene>
    <name evidence="4" type="ORF">EBB54_28850</name>
    <name evidence="3" type="ORF">FMM80_22795</name>
</gene>
<evidence type="ECO:0000313" key="3">
    <source>
        <dbReference type="EMBL" id="NDO71325.1"/>
    </source>
</evidence>
<evidence type="ECO:0000259" key="2">
    <source>
        <dbReference type="PROSITE" id="PS51202"/>
    </source>
</evidence>
<organism evidence="4 5">
    <name type="scientific">Schaedlerella arabinosiphila</name>
    <dbReference type="NCBI Taxonomy" id="2044587"/>
    <lineage>
        <taxon>Bacteria</taxon>
        <taxon>Bacillati</taxon>
        <taxon>Bacillota</taxon>
        <taxon>Clostridia</taxon>
        <taxon>Lachnospirales</taxon>
        <taxon>Lachnospiraceae</taxon>
        <taxon>Schaedlerella</taxon>
    </lineage>
</organism>
<dbReference type="eggNOG" id="COG0569">
    <property type="taxonomic scope" value="Bacteria"/>
</dbReference>
<dbReference type="RefSeq" id="WP_004080481.1">
    <property type="nucleotide sequence ID" value="NZ_CASCYM010000017.1"/>
</dbReference>
<dbReference type="GO" id="GO:0006813">
    <property type="term" value="P:potassium ion transport"/>
    <property type="evidence" value="ECO:0007669"/>
    <property type="project" value="InterPro"/>
</dbReference>
<accession>A0A426DS19</accession>
<dbReference type="STRING" id="2044587.C824_02941"/>
<dbReference type="Gene3D" id="3.30.70.1450">
    <property type="entry name" value="Regulator of K+ conductance, C-terminal domain"/>
    <property type="match status" value="1"/>
</dbReference>
<feature type="domain" description="RCK N-terminal" evidence="1">
    <location>
        <begin position="2"/>
        <end position="118"/>
    </location>
</feature>
<dbReference type="InterPro" id="IPR036721">
    <property type="entry name" value="RCK_C_sf"/>
</dbReference>
<evidence type="ECO:0000259" key="1">
    <source>
        <dbReference type="PROSITE" id="PS51201"/>
    </source>
</evidence>
<evidence type="ECO:0000313" key="4">
    <source>
        <dbReference type="EMBL" id="RRK35578.1"/>
    </source>
</evidence>
<dbReference type="SUPFAM" id="SSF51735">
    <property type="entry name" value="NAD(P)-binding Rossmann-fold domains"/>
    <property type="match status" value="1"/>
</dbReference>
<dbReference type="PANTHER" id="PTHR43833:SF7">
    <property type="entry name" value="KTR SYSTEM POTASSIUM UPTAKE PROTEIN C"/>
    <property type="match status" value="1"/>
</dbReference>
<dbReference type="InterPro" id="IPR003148">
    <property type="entry name" value="RCK_N"/>
</dbReference>
<proteinExistence type="predicted"/>
<dbReference type="InterPro" id="IPR050721">
    <property type="entry name" value="Trk_Ktr_HKT_K-transport"/>
</dbReference>
<dbReference type="Gene3D" id="3.40.50.720">
    <property type="entry name" value="NAD(P)-binding Rossmann-like Domain"/>
    <property type="match status" value="1"/>
</dbReference>
<evidence type="ECO:0000313" key="5">
    <source>
        <dbReference type="Proteomes" id="UP000274920"/>
    </source>
</evidence>
<dbReference type="OrthoDB" id="9776294at2"/>
<dbReference type="HOGENOM" id="CLU_046525_3_2_9"/>
<dbReference type="GO" id="GO:0008324">
    <property type="term" value="F:monoatomic cation transmembrane transporter activity"/>
    <property type="evidence" value="ECO:0007669"/>
    <property type="project" value="InterPro"/>
</dbReference>
<dbReference type="PANTHER" id="PTHR43833">
    <property type="entry name" value="POTASSIUM CHANNEL PROTEIN 2-RELATED-RELATED"/>
    <property type="match status" value="1"/>
</dbReference>
<reference evidence="3 6" key="2">
    <citation type="submission" date="2019-07" db="EMBL/GenBank/DDBJ databases">
        <title>Draft genome sequences of 15 bacterial species constituting the stable defined intestinal microbiota of the GM15 gnotobiotic mouse model.</title>
        <authorList>
            <person name="Elie C."/>
            <person name="Mathieu A."/>
            <person name="Saliou A."/>
            <person name="Darnaud M."/>
            <person name="Leulier F."/>
            <person name="Tamellini A."/>
        </authorList>
    </citation>
    <scope>NUCLEOTIDE SEQUENCE [LARGE SCALE GENOMIC DNA]</scope>
    <source>
        <strain evidence="6">ASF 502</strain>
        <strain evidence="3">MD300</strain>
    </source>
</reference>